<comment type="function">
    <text evidence="2">Hydrolyzes RNA 2',3'-cyclic phosphodiester to an RNA 2'-phosphomonoester.</text>
</comment>
<dbReference type="RefSeq" id="WP_174021544.1">
    <property type="nucleotide sequence ID" value="NZ_JAAMAW010000022.1"/>
</dbReference>
<dbReference type="EMBL" id="JAAMAY010000043">
    <property type="protein sequence ID" value="NTC32052.1"/>
    <property type="molecule type" value="Genomic_DNA"/>
</dbReference>
<dbReference type="AlphaFoldDB" id="A0AA44JE67"/>
<feature type="active site" description="Proton donor" evidence="2">
    <location>
        <position position="39"/>
    </location>
</feature>
<comment type="catalytic activity">
    <reaction evidence="2">
        <text>a 3'-end 2',3'-cyclophospho-ribonucleotide-RNA + H2O = a 3'-end 2'-phospho-ribonucleotide-RNA + H(+)</text>
        <dbReference type="Rhea" id="RHEA:11828"/>
        <dbReference type="Rhea" id="RHEA-COMP:10464"/>
        <dbReference type="Rhea" id="RHEA-COMP:17353"/>
        <dbReference type="ChEBI" id="CHEBI:15377"/>
        <dbReference type="ChEBI" id="CHEBI:15378"/>
        <dbReference type="ChEBI" id="CHEBI:83064"/>
        <dbReference type="ChEBI" id="CHEBI:173113"/>
        <dbReference type="EC" id="3.1.4.58"/>
    </reaction>
</comment>
<reference evidence="3" key="1">
    <citation type="journal article" date="2020" name="Science">
        <title>Unexpected conservation and global transmission of agrobacterial virulence plasmids.</title>
        <authorList>
            <person name="Weisberg A.J."/>
            <person name="Davis E.W. 2nd"/>
            <person name="Tabima J."/>
            <person name="Belcher M.S."/>
            <person name="Miller M."/>
            <person name="Kuo C.H."/>
            <person name="Loper J.E."/>
            <person name="Grunwald N.J."/>
            <person name="Putnam M.L."/>
            <person name="Chang J.H."/>
        </authorList>
    </citation>
    <scope>NUCLEOTIDE SEQUENCE</scope>
    <source>
        <strain evidence="3">17-1853-1a</strain>
    </source>
</reference>
<comment type="caution">
    <text evidence="3">The sequence shown here is derived from an EMBL/GenBank/DDBJ whole genome shotgun (WGS) entry which is preliminary data.</text>
</comment>
<dbReference type="GO" id="GO:0004113">
    <property type="term" value="F:2',3'-cyclic-nucleotide 3'-phosphodiesterase activity"/>
    <property type="evidence" value="ECO:0007669"/>
    <property type="project" value="InterPro"/>
</dbReference>
<evidence type="ECO:0000313" key="4">
    <source>
        <dbReference type="Proteomes" id="UP000702952"/>
    </source>
</evidence>
<dbReference type="PANTHER" id="PTHR35561">
    <property type="entry name" value="RNA 2',3'-CYCLIC PHOSPHODIESTERASE"/>
    <property type="match status" value="1"/>
</dbReference>
<feature type="short sequence motif" description="HXTX 1" evidence="2">
    <location>
        <begin position="39"/>
        <end position="42"/>
    </location>
</feature>
<feature type="active site" description="Proton acceptor" evidence="2">
    <location>
        <position position="122"/>
    </location>
</feature>
<dbReference type="EC" id="3.1.4.58" evidence="2"/>
<dbReference type="Proteomes" id="UP000702952">
    <property type="component" value="Unassembled WGS sequence"/>
</dbReference>
<accession>A0AA44JE67</accession>
<evidence type="ECO:0000256" key="1">
    <source>
        <dbReference type="ARBA" id="ARBA00022801"/>
    </source>
</evidence>
<dbReference type="InterPro" id="IPR009097">
    <property type="entry name" value="Cyclic_Pdiesterase"/>
</dbReference>
<proteinExistence type="inferred from homology"/>
<dbReference type="Pfam" id="PF13563">
    <property type="entry name" value="2_5_RNA_ligase2"/>
    <property type="match status" value="1"/>
</dbReference>
<evidence type="ECO:0000256" key="2">
    <source>
        <dbReference type="HAMAP-Rule" id="MF_01940"/>
    </source>
</evidence>
<feature type="short sequence motif" description="HXTX 2" evidence="2">
    <location>
        <begin position="122"/>
        <end position="125"/>
    </location>
</feature>
<sequence>MRGRIFVAIDASGPGEGHPLATVSSGAEGVNWSARENLHITLVYIGELTQTVHEIAAKLEAISITPFELTLSGVGTFDLQNGYSALYVGIEMTENLRLLQQRCANAVSGFVLGCGNRTYKPHITVGLIKTAEIESIGSWKKRNITFKGNMPVSDFCLYSSHRTGVTVELDRLWQRSQTRPQRSVI</sequence>
<organism evidence="3 4">
    <name type="scientific">Agrobacterium tumefaciens</name>
    <dbReference type="NCBI Taxonomy" id="358"/>
    <lineage>
        <taxon>Bacteria</taxon>
        <taxon>Pseudomonadati</taxon>
        <taxon>Pseudomonadota</taxon>
        <taxon>Alphaproteobacteria</taxon>
        <taxon>Hyphomicrobiales</taxon>
        <taxon>Rhizobiaceae</taxon>
        <taxon>Rhizobium/Agrobacterium group</taxon>
        <taxon>Agrobacterium</taxon>
        <taxon>Agrobacterium tumefaciens complex</taxon>
    </lineage>
</organism>
<dbReference type="HAMAP" id="MF_01940">
    <property type="entry name" value="RNA_CPDase"/>
    <property type="match status" value="1"/>
</dbReference>
<dbReference type="InterPro" id="IPR004175">
    <property type="entry name" value="RNA_CPDase"/>
</dbReference>
<dbReference type="PANTHER" id="PTHR35561:SF1">
    <property type="entry name" value="RNA 2',3'-CYCLIC PHOSPHODIESTERASE"/>
    <property type="match status" value="1"/>
</dbReference>
<keyword evidence="1 2" id="KW-0378">Hydrolase</keyword>
<protein>
    <recommendedName>
        <fullName evidence="2">RNA 2',3'-cyclic phosphodiesterase</fullName>
        <shortName evidence="2">RNA 2',3'-CPDase</shortName>
        <ecNumber evidence="2">3.1.4.58</ecNumber>
    </recommendedName>
</protein>
<evidence type="ECO:0000313" key="3">
    <source>
        <dbReference type="EMBL" id="NTC32052.1"/>
    </source>
</evidence>
<dbReference type="Gene3D" id="3.90.1140.10">
    <property type="entry name" value="Cyclic phosphodiesterase"/>
    <property type="match status" value="1"/>
</dbReference>
<dbReference type="SUPFAM" id="SSF55144">
    <property type="entry name" value="LigT-like"/>
    <property type="match status" value="1"/>
</dbReference>
<gene>
    <name evidence="3" type="primary">thpR</name>
    <name evidence="3" type="ORF">G6M46_28330</name>
</gene>
<dbReference type="NCBIfam" id="TIGR02258">
    <property type="entry name" value="2_5_ligase"/>
    <property type="match status" value="1"/>
</dbReference>
<dbReference type="GO" id="GO:0008664">
    <property type="term" value="F:RNA 2',3'-cyclic 3'-phosphodiesterase activity"/>
    <property type="evidence" value="ECO:0007669"/>
    <property type="project" value="UniProtKB-EC"/>
</dbReference>
<name>A0AA44JE67_AGRTU</name>
<comment type="similarity">
    <text evidence="2">Belongs to the 2H phosphoesterase superfamily. ThpR family.</text>
</comment>